<dbReference type="PANTHER" id="PTHR30540:SF83">
    <property type="entry name" value="K+ POTASSIUM TRANSPORTER"/>
    <property type="match status" value="1"/>
</dbReference>
<dbReference type="GO" id="GO:0016020">
    <property type="term" value="C:membrane"/>
    <property type="evidence" value="ECO:0007669"/>
    <property type="project" value="UniProtKB-SubCell"/>
</dbReference>
<dbReference type="PANTHER" id="PTHR30540">
    <property type="entry name" value="OSMOTIC STRESS POTASSIUM TRANSPORTER"/>
    <property type="match status" value="1"/>
</dbReference>
<feature type="transmembrane region" description="Helical" evidence="10">
    <location>
        <begin position="50"/>
        <end position="69"/>
    </location>
</feature>
<keyword evidence="8 10" id="KW-0472">Membrane</keyword>
<dbReference type="Pfam" id="PF02705">
    <property type="entry name" value="K_trans"/>
    <property type="match status" value="1"/>
</dbReference>
<evidence type="ECO:0000256" key="9">
    <source>
        <dbReference type="SAM" id="MobiDB-lite"/>
    </source>
</evidence>
<evidence type="ECO:0000256" key="6">
    <source>
        <dbReference type="ARBA" id="ARBA00022989"/>
    </source>
</evidence>
<evidence type="ECO:0000256" key="3">
    <source>
        <dbReference type="ARBA" id="ARBA00022538"/>
    </source>
</evidence>
<feature type="region of interest" description="Disordered" evidence="9">
    <location>
        <begin position="92"/>
        <end position="115"/>
    </location>
</feature>
<dbReference type="GO" id="GO:0015079">
    <property type="term" value="F:potassium ion transmembrane transporter activity"/>
    <property type="evidence" value="ECO:0007669"/>
    <property type="project" value="InterPro"/>
</dbReference>
<feature type="domain" description="K+ potassium transporter integral membrane" evidence="11">
    <location>
        <begin position="1"/>
        <end position="88"/>
    </location>
</feature>
<organism evidence="13 14">
    <name type="scientific">Gymnopilus dilepis</name>
    <dbReference type="NCBI Taxonomy" id="231916"/>
    <lineage>
        <taxon>Eukaryota</taxon>
        <taxon>Fungi</taxon>
        <taxon>Dikarya</taxon>
        <taxon>Basidiomycota</taxon>
        <taxon>Agaricomycotina</taxon>
        <taxon>Agaricomycetes</taxon>
        <taxon>Agaricomycetidae</taxon>
        <taxon>Agaricales</taxon>
        <taxon>Agaricineae</taxon>
        <taxon>Hymenogastraceae</taxon>
        <taxon>Gymnopilus</taxon>
    </lineage>
</organism>
<evidence type="ECO:0000256" key="7">
    <source>
        <dbReference type="ARBA" id="ARBA00023065"/>
    </source>
</evidence>
<dbReference type="OrthoDB" id="504708at2759"/>
<evidence type="ECO:0000256" key="8">
    <source>
        <dbReference type="ARBA" id="ARBA00023136"/>
    </source>
</evidence>
<dbReference type="EMBL" id="NHYE01005148">
    <property type="protein sequence ID" value="PPQ76542.1"/>
    <property type="molecule type" value="Genomic_DNA"/>
</dbReference>
<dbReference type="InterPro" id="IPR053951">
    <property type="entry name" value="K_trans_N"/>
</dbReference>
<keyword evidence="3" id="KW-0633">Potassium transport</keyword>
<comment type="subcellular location">
    <subcellularLocation>
        <location evidence="1">Membrane</location>
        <topology evidence="1">Multi-pass membrane protein</topology>
    </subcellularLocation>
</comment>
<feature type="compositionally biased region" description="Acidic residues" evidence="9">
    <location>
        <begin position="104"/>
        <end position="115"/>
    </location>
</feature>
<evidence type="ECO:0000259" key="12">
    <source>
        <dbReference type="Pfam" id="PF22776"/>
    </source>
</evidence>
<evidence type="ECO:0000256" key="2">
    <source>
        <dbReference type="ARBA" id="ARBA00022448"/>
    </source>
</evidence>
<evidence type="ECO:0000313" key="14">
    <source>
        <dbReference type="Proteomes" id="UP000284706"/>
    </source>
</evidence>
<sequence>MISTSLLLSIQMRWVKRWPIVVGIAYFAIFGFFDALFWGASLKKVPHGAWVPLLIGVVLESIMVLWVWAKTLEDNFDGKNRRNLNHFIYMSRRPSSPKPRDHEESDEQETGEEDEEKSYYFYDARNMGVSDDSMKEKIGEKRELQRIPSAAVFHKIASGRGVPHTFIGFIRQWPALPRVVIFLSVCVVPIARVPAQDRYVLTKVRTIDGFYGCTYYIGFRDKFDVRIDDLVDKICSLECHLNPAVSDAYIEEIRDVCRKATHVAPHYHVVAKKIEAGIGTPLVNYLRTILIESIYRRLATMFPETANWLTSADEIIHVGINAII</sequence>
<feature type="transmembrane region" description="Helical" evidence="10">
    <location>
        <begin position="20"/>
        <end position="38"/>
    </location>
</feature>
<keyword evidence="2" id="KW-0813">Transport</keyword>
<evidence type="ECO:0000256" key="10">
    <source>
        <dbReference type="SAM" id="Phobius"/>
    </source>
</evidence>
<evidence type="ECO:0000256" key="4">
    <source>
        <dbReference type="ARBA" id="ARBA00022692"/>
    </source>
</evidence>
<reference evidence="13 14" key="1">
    <citation type="journal article" date="2018" name="Evol. Lett.">
        <title>Horizontal gene cluster transfer increased hallucinogenic mushroom diversity.</title>
        <authorList>
            <person name="Reynolds H.T."/>
            <person name="Vijayakumar V."/>
            <person name="Gluck-Thaler E."/>
            <person name="Korotkin H.B."/>
            <person name="Matheny P.B."/>
            <person name="Slot J.C."/>
        </authorList>
    </citation>
    <scope>NUCLEOTIDE SEQUENCE [LARGE SCALE GENOMIC DNA]</scope>
    <source>
        <strain evidence="13 14">SRW20</strain>
    </source>
</reference>
<keyword evidence="4 10" id="KW-0812">Transmembrane</keyword>
<accession>A0A409WDD8</accession>
<evidence type="ECO:0000256" key="1">
    <source>
        <dbReference type="ARBA" id="ARBA00004141"/>
    </source>
</evidence>
<keyword evidence="14" id="KW-1185">Reference proteome</keyword>
<gene>
    <name evidence="13" type="ORF">CVT26_013241</name>
</gene>
<protein>
    <submittedName>
        <fullName evidence="13">Uncharacterized protein</fullName>
    </submittedName>
</protein>
<comment type="caution">
    <text evidence="13">The sequence shown here is derived from an EMBL/GenBank/DDBJ whole genome shotgun (WGS) entry which is preliminary data.</text>
</comment>
<evidence type="ECO:0000313" key="13">
    <source>
        <dbReference type="EMBL" id="PPQ76542.1"/>
    </source>
</evidence>
<evidence type="ECO:0000259" key="11">
    <source>
        <dbReference type="Pfam" id="PF02705"/>
    </source>
</evidence>
<keyword evidence="5" id="KW-0630">Potassium</keyword>
<dbReference type="AlphaFoldDB" id="A0A409WDD8"/>
<dbReference type="InParanoid" id="A0A409WDD8"/>
<name>A0A409WDD8_9AGAR</name>
<keyword evidence="6 10" id="KW-1133">Transmembrane helix</keyword>
<dbReference type="InterPro" id="IPR003855">
    <property type="entry name" value="K+_transporter"/>
</dbReference>
<evidence type="ECO:0000256" key="5">
    <source>
        <dbReference type="ARBA" id="ARBA00022958"/>
    </source>
</evidence>
<dbReference type="Proteomes" id="UP000284706">
    <property type="component" value="Unassembled WGS sequence"/>
</dbReference>
<feature type="domain" description="K+ potassium transporter C-terminal" evidence="12">
    <location>
        <begin position="148"/>
        <end position="323"/>
    </location>
</feature>
<proteinExistence type="predicted"/>
<dbReference type="InterPro" id="IPR053952">
    <property type="entry name" value="K_trans_C"/>
</dbReference>
<dbReference type="STRING" id="231916.A0A409WDD8"/>
<dbReference type="Pfam" id="PF22776">
    <property type="entry name" value="K_trans_C"/>
    <property type="match status" value="1"/>
</dbReference>
<keyword evidence="7" id="KW-0406">Ion transport</keyword>